<evidence type="ECO:0000256" key="4">
    <source>
        <dbReference type="ARBA" id="ARBA00023242"/>
    </source>
</evidence>
<keyword evidence="10" id="KW-1185">Reference proteome</keyword>
<dbReference type="GO" id="GO:0000981">
    <property type="term" value="F:DNA-binding transcription factor activity, RNA polymerase II-specific"/>
    <property type="evidence" value="ECO:0007669"/>
    <property type="project" value="InterPro"/>
</dbReference>
<feature type="DNA-binding region" description="Homeobox" evidence="5">
    <location>
        <begin position="34"/>
        <end position="93"/>
    </location>
</feature>
<dbReference type="GO" id="GO:0030154">
    <property type="term" value="P:cell differentiation"/>
    <property type="evidence" value="ECO:0007669"/>
    <property type="project" value="TreeGrafter"/>
</dbReference>
<feature type="region of interest" description="Disordered" evidence="7">
    <location>
        <begin position="18"/>
        <end position="38"/>
    </location>
</feature>
<protein>
    <submittedName>
        <fullName evidence="9">Homeodomain-like protein</fullName>
    </submittedName>
</protein>
<evidence type="ECO:0000313" key="9">
    <source>
        <dbReference type="EMBL" id="ORX57171.1"/>
    </source>
</evidence>
<comment type="subcellular location">
    <subcellularLocation>
        <location evidence="1 5 6">Nucleus</location>
    </subcellularLocation>
</comment>
<evidence type="ECO:0000256" key="2">
    <source>
        <dbReference type="ARBA" id="ARBA00023125"/>
    </source>
</evidence>
<dbReference type="PRINTS" id="PR00031">
    <property type="entry name" value="HTHREPRESSR"/>
</dbReference>
<dbReference type="SMART" id="SM00389">
    <property type="entry name" value="HOX"/>
    <property type="match status" value="1"/>
</dbReference>
<dbReference type="Pfam" id="PF00046">
    <property type="entry name" value="Homeodomain"/>
    <property type="match status" value="1"/>
</dbReference>
<evidence type="ECO:0000256" key="5">
    <source>
        <dbReference type="PROSITE-ProRule" id="PRU00108"/>
    </source>
</evidence>
<evidence type="ECO:0000256" key="6">
    <source>
        <dbReference type="RuleBase" id="RU000682"/>
    </source>
</evidence>
<sequence>MAEQENTAVIGDDEIITDEIEESEQGGNGVHNREVKRRRRLTPEETRILSEIYEHTQKPNSVLRNRLAQELGMSSRQIQIWFQNRRAKIKRDVNDPLGTDSTSKLYYPNDPAHPYYMQYPPGTISNTIQNGATRPIGMLNIASKPILPVSSMNNVYQQKQYPIGMSPPMNAYQLPVTNMSRLYNSNAIICSVATNSTGKY</sequence>
<dbReference type="Gene3D" id="1.10.10.60">
    <property type="entry name" value="Homeodomain-like"/>
    <property type="match status" value="1"/>
</dbReference>
<dbReference type="AlphaFoldDB" id="A0A1Y1VJH0"/>
<evidence type="ECO:0000259" key="8">
    <source>
        <dbReference type="PROSITE" id="PS50071"/>
    </source>
</evidence>
<keyword evidence="3 5" id="KW-0371">Homeobox</keyword>
<dbReference type="PROSITE" id="PS00027">
    <property type="entry name" value="HOMEOBOX_1"/>
    <property type="match status" value="1"/>
</dbReference>
<proteinExistence type="predicted"/>
<dbReference type="Proteomes" id="UP000193719">
    <property type="component" value="Unassembled WGS sequence"/>
</dbReference>
<dbReference type="InterPro" id="IPR001356">
    <property type="entry name" value="HD"/>
</dbReference>
<name>A0A1Y1VJH0_9FUNG</name>
<dbReference type="InterPro" id="IPR000047">
    <property type="entry name" value="HTH_motif"/>
</dbReference>
<dbReference type="InterPro" id="IPR017970">
    <property type="entry name" value="Homeobox_CS"/>
</dbReference>
<dbReference type="EMBL" id="MCFH01000006">
    <property type="protein sequence ID" value="ORX57171.1"/>
    <property type="molecule type" value="Genomic_DNA"/>
</dbReference>
<dbReference type="PROSITE" id="PS50071">
    <property type="entry name" value="HOMEOBOX_2"/>
    <property type="match status" value="1"/>
</dbReference>
<dbReference type="OrthoDB" id="6159439at2759"/>
<evidence type="ECO:0000256" key="7">
    <source>
        <dbReference type="SAM" id="MobiDB-lite"/>
    </source>
</evidence>
<keyword evidence="2 5" id="KW-0238">DNA-binding</keyword>
<gene>
    <name evidence="9" type="ORF">BCR36DRAFT_395294</name>
</gene>
<keyword evidence="4 5" id="KW-0539">Nucleus</keyword>
<evidence type="ECO:0000256" key="1">
    <source>
        <dbReference type="ARBA" id="ARBA00004123"/>
    </source>
</evidence>
<comment type="caution">
    <text evidence="9">The sequence shown here is derived from an EMBL/GenBank/DDBJ whole genome shotgun (WGS) entry which is preliminary data.</text>
</comment>
<dbReference type="CDD" id="cd00086">
    <property type="entry name" value="homeodomain"/>
    <property type="match status" value="1"/>
</dbReference>
<reference evidence="9 10" key="2">
    <citation type="submission" date="2016-08" db="EMBL/GenBank/DDBJ databases">
        <title>Pervasive Adenine N6-methylation of Active Genes in Fungi.</title>
        <authorList>
            <consortium name="DOE Joint Genome Institute"/>
            <person name="Mondo S.J."/>
            <person name="Dannebaum R.O."/>
            <person name="Kuo R.C."/>
            <person name="Labutti K."/>
            <person name="Haridas S."/>
            <person name="Kuo A."/>
            <person name="Salamov A."/>
            <person name="Ahrendt S.R."/>
            <person name="Lipzen A."/>
            <person name="Sullivan W."/>
            <person name="Andreopoulos W.B."/>
            <person name="Clum A."/>
            <person name="Lindquist E."/>
            <person name="Daum C."/>
            <person name="Ramamoorthy G.K."/>
            <person name="Gryganskyi A."/>
            <person name="Culley D."/>
            <person name="Magnuson J.K."/>
            <person name="James T.Y."/>
            <person name="O'Malley M.A."/>
            <person name="Stajich J.E."/>
            <person name="Spatafora J.W."/>
            <person name="Visel A."/>
            <person name="Grigoriev I.V."/>
        </authorList>
    </citation>
    <scope>NUCLEOTIDE SEQUENCE [LARGE SCALE GENOMIC DNA]</scope>
    <source>
        <strain evidence="10">finn</strain>
    </source>
</reference>
<dbReference type="PANTHER" id="PTHR24324">
    <property type="entry name" value="HOMEOBOX PROTEIN HHEX"/>
    <property type="match status" value="1"/>
</dbReference>
<dbReference type="InterPro" id="IPR051000">
    <property type="entry name" value="Homeobox_DNA-bind_prot"/>
</dbReference>
<dbReference type="InterPro" id="IPR009057">
    <property type="entry name" value="Homeodomain-like_sf"/>
</dbReference>
<organism evidence="9 10">
    <name type="scientific">Piromyces finnis</name>
    <dbReference type="NCBI Taxonomy" id="1754191"/>
    <lineage>
        <taxon>Eukaryota</taxon>
        <taxon>Fungi</taxon>
        <taxon>Fungi incertae sedis</taxon>
        <taxon>Chytridiomycota</taxon>
        <taxon>Chytridiomycota incertae sedis</taxon>
        <taxon>Neocallimastigomycetes</taxon>
        <taxon>Neocallimastigales</taxon>
        <taxon>Neocallimastigaceae</taxon>
        <taxon>Piromyces</taxon>
    </lineage>
</organism>
<dbReference type="GO" id="GO:0005634">
    <property type="term" value="C:nucleus"/>
    <property type="evidence" value="ECO:0007669"/>
    <property type="project" value="UniProtKB-SubCell"/>
</dbReference>
<evidence type="ECO:0000313" key="10">
    <source>
        <dbReference type="Proteomes" id="UP000193719"/>
    </source>
</evidence>
<feature type="domain" description="Homeobox" evidence="8">
    <location>
        <begin position="32"/>
        <end position="92"/>
    </location>
</feature>
<reference evidence="9 10" key="1">
    <citation type="submission" date="2016-08" db="EMBL/GenBank/DDBJ databases">
        <title>Genomes of anaerobic fungi encode conserved fungal cellulosomes for biomass hydrolysis.</title>
        <authorList>
            <consortium name="DOE Joint Genome Institute"/>
            <person name="Haitjema C.H."/>
            <person name="Gilmore S.P."/>
            <person name="Henske J.K."/>
            <person name="Solomon K.V."/>
            <person name="De Groot R."/>
            <person name="Kuo A."/>
            <person name="Mondo S.J."/>
            <person name="Salamov A.A."/>
            <person name="Labutti K."/>
            <person name="Zhao Z."/>
            <person name="Chiniquy J."/>
            <person name="Barry K."/>
            <person name="Brewer H.M."/>
            <person name="Purvine S.O."/>
            <person name="Wright A.T."/>
            <person name="Boxma B."/>
            <person name="Van Alen T."/>
            <person name="Hackstein J.H."/>
            <person name="Baker S.E."/>
            <person name="Grigoriev I.V."/>
            <person name="O'Malley M.A."/>
        </authorList>
    </citation>
    <scope>NUCLEOTIDE SEQUENCE [LARGE SCALE GENOMIC DNA]</scope>
    <source>
        <strain evidence="10">finn</strain>
    </source>
</reference>
<dbReference type="GO" id="GO:0000978">
    <property type="term" value="F:RNA polymerase II cis-regulatory region sequence-specific DNA binding"/>
    <property type="evidence" value="ECO:0007669"/>
    <property type="project" value="TreeGrafter"/>
</dbReference>
<evidence type="ECO:0000256" key="3">
    <source>
        <dbReference type="ARBA" id="ARBA00023155"/>
    </source>
</evidence>
<dbReference type="PANTHER" id="PTHR24324:SF5">
    <property type="entry name" value="HEMATOPOIETICALLY-EXPRESSED HOMEOBOX PROTEIN HHEX"/>
    <property type="match status" value="1"/>
</dbReference>
<dbReference type="SUPFAM" id="SSF46689">
    <property type="entry name" value="Homeodomain-like"/>
    <property type="match status" value="1"/>
</dbReference>
<accession>A0A1Y1VJH0</accession>